<gene>
    <name evidence="9" type="primary">atsA_10</name>
    <name evidence="9" type="ORF">Pla111_25280</name>
</gene>
<keyword evidence="4" id="KW-0732">Signal</keyword>
<reference evidence="9 10" key="1">
    <citation type="submission" date="2019-02" db="EMBL/GenBank/DDBJ databases">
        <title>Deep-cultivation of Planctomycetes and their phenomic and genomic characterization uncovers novel biology.</title>
        <authorList>
            <person name="Wiegand S."/>
            <person name="Jogler M."/>
            <person name="Boedeker C."/>
            <person name="Pinto D."/>
            <person name="Vollmers J."/>
            <person name="Rivas-Marin E."/>
            <person name="Kohn T."/>
            <person name="Peeters S.H."/>
            <person name="Heuer A."/>
            <person name="Rast P."/>
            <person name="Oberbeckmann S."/>
            <person name="Bunk B."/>
            <person name="Jeske O."/>
            <person name="Meyerdierks A."/>
            <person name="Storesund J.E."/>
            <person name="Kallscheuer N."/>
            <person name="Luecker S."/>
            <person name="Lage O.M."/>
            <person name="Pohl T."/>
            <person name="Merkel B.J."/>
            <person name="Hornburger P."/>
            <person name="Mueller R.-W."/>
            <person name="Bruemmer F."/>
            <person name="Labrenz M."/>
            <person name="Spormann A.M."/>
            <person name="Op Den Camp H."/>
            <person name="Overmann J."/>
            <person name="Amann R."/>
            <person name="Jetten M.S.M."/>
            <person name="Mascher T."/>
            <person name="Medema M.H."/>
            <person name="Devos D.P."/>
            <person name="Kaster A.-K."/>
            <person name="Ovreas L."/>
            <person name="Rohde M."/>
            <person name="Galperin M.Y."/>
            <person name="Jogler C."/>
        </authorList>
    </citation>
    <scope>NUCLEOTIDE SEQUENCE [LARGE SCALE GENOMIC DNA]</scope>
    <source>
        <strain evidence="9 10">Pla111</strain>
    </source>
</reference>
<dbReference type="PANTHER" id="PTHR42693">
    <property type="entry name" value="ARYLSULFATASE FAMILY MEMBER"/>
    <property type="match status" value="1"/>
</dbReference>
<dbReference type="EC" id="3.1.6.1" evidence="9"/>
<dbReference type="EMBL" id="SJPH01000005">
    <property type="protein sequence ID" value="TWT42890.1"/>
    <property type="molecule type" value="Genomic_DNA"/>
</dbReference>
<protein>
    <submittedName>
        <fullName evidence="9">Arylsulfatase</fullName>
        <ecNumber evidence="9">3.1.6.1</ecNumber>
    </submittedName>
</protein>
<name>A0A5C5VWX8_9BACT</name>
<dbReference type="Gene3D" id="3.30.1120.10">
    <property type="match status" value="1"/>
</dbReference>
<evidence type="ECO:0000313" key="9">
    <source>
        <dbReference type="EMBL" id="TWT42890.1"/>
    </source>
</evidence>
<dbReference type="AlphaFoldDB" id="A0A5C5VWX8"/>
<evidence type="ECO:0000256" key="7">
    <source>
        <dbReference type="SAM" id="MobiDB-lite"/>
    </source>
</evidence>
<dbReference type="RefSeq" id="WP_197524999.1">
    <property type="nucleotide sequence ID" value="NZ_SJPH01000005.1"/>
</dbReference>
<keyword evidence="5 9" id="KW-0378">Hydrolase</keyword>
<dbReference type="InterPro" id="IPR050738">
    <property type="entry name" value="Sulfatase"/>
</dbReference>
<feature type="region of interest" description="Disordered" evidence="7">
    <location>
        <begin position="498"/>
        <end position="522"/>
    </location>
</feature>
<dbReference type="InterPro" id="IPR017850">
    <property type="entry name" value="Alkaline_phosphatase_core_sf"/>
</dbReference>
<dbReference type="PROSITE" id="PS00523">
    <property type="entry name" value="SULFATASE_1"/>
    <property type="match status" value="1"/>
</dbReference>
<dbReference type="GO" id="GO:0004065">
    <property type="term" value="F:arylsulfatase activity"/>
    <property type="evidence" value="ECO:0007669"/>
    <property type="project" value="UniProtKB-EC"/>
</dbReference>
<comment type="similarity">
    <text evidence="2">Belongs to the sulfatase family.</text>
</comment>
<evidence type="ECO:0000256" key="2">
    <source>
        <dbReference type="ARBA" id="ARBA00008779"/>
    </source>
</evidence>
<evidence type="ECO:0000256" key="5">
    <source>
        <dbReference type="ARBA" id="ARBA00022801"/>
    </source>
</evidence>
<dbReference type="Proteomes" id="UP000318995">
    <property type="component" value="Unassembled WGS sequence"/>
</dbReference>
<dbReference type="CDD" id="cd16144">
    <property type="entry name" value="ARS_like"/>
    <property type="match status" value="1"/>
</dbReference>
<organism evidence="9 10">
    <name type="scientific">Botrimarina hoheduenensis</name>
    <dbReference type="NCBI Taxonomy" id="2528000"/>
    <lineage>
        <taxon>Bacteria</taxon>
        <taxon>Pseudomonadati</taxon>
        <taxon>Planctomycetota</taxon>
        <taxon>Planctomycetia</taxon>
        <taxon>Pirellulales</taxon>
        <taxon>Lacipirellulaceae</taxon>
        <taxon>Botrimarina</taxon>
    </lineage>
</organism>
<dbReference type="InterPro" id="IPR000917">
    <property type="entry name" value="Sulfatase_N"/>
</dbReference>
<sequence>MSFLHGALFRRYALRGRRYALQGFAVCLLLGPLATGAESPRNVVLIVADDLGWSDLGCYGSTFYETPALDKLASEGMRFTDAYASAPVCSPSRAAIMTGKNPTRLGVTAHIGDAHPHQWSRETPLLPASYVDRLPLEELTLAERLHEAGYATLHAGKWHLGGEPFYPEYQGFDLNLGGWVQGGPFTGQGYFSPHGNPRLTDGPAGEYLTDRLAAETARFIEYHHREPFFVHLAFYAVHVPLQARPDLLRKYEKKAAGLPRIVSPMREGPDSLLRVRQDLPVYAAMVEAMDQGVGVVMEALERYGLRDNTIVIFTSDNGGLSTGDRGISEAEGWPTTNAPLRAGKGWLYEGGIRVPLIVRAPGVEAGTTSDRVVTGTDYFTTIEELAELPPAEIGPHDSESFVANLHGKQESRGPAFWHYPHYGNQGGRPGAVMRDGDWKLIEWYGGTPAESDLELFDLQADPSEEHNLAHLEANRVEQMLTALRSWRKGLDAQMPTGRTVPIAKQPEAPRAAGVPSAEPASR</sequence>
<dbReference type="Pfam" id="PF00884">
    <property type="entry name" value="Sulfatase"/>
    <property type="match status" value="1"/>
</dbReference>
<comment type="cofactor">
    <cofactor evidence="1">
        <name>Ca(2+)</name>
        <dbReference type="ChEBI" id="CHEBI:29108"/>
    </cofactor>
</comment>
<evidence type="ECO:0000313" key="10">
    <source>
        <dbReference type="Proteomes" id="UP000318995"/>
    </source>
</evidence>
<accession>A0A5C5VWX8</accession>
<dbReference type="PANTHER" id="PTHR42693:SF42">
    <property type="entry name" value="ARYLSULFATASE G"/>
    <property type="match status" value="1"/>
</dbReference>
<evidence type="ECO:0000256" key="3">
    <source>
        <dbReference type="ARBA" id="ARBA00022723"/>
    </source>
</evidence>
<proteinExistence type="inferred from homology"/>
<dbReference type="GO" id="GO:0046872">
    <property type="term" value="F:metal ion binding"/>
    <property type="evidence" value="ECO:0007669"/>
    <property type="project" value="UniProtKB-KW"/>
</dbReference>
<keyword evidence="3" id="KW-0479">Metal-binding</keyword>
<evidence type="ECO:0000256" key="1">
    <source>
        <dbReference type="ARBA" id="ARBA00001913"/>
    </source>
</evidence>
<dbReference type="PROSITE" id="PS00149">
    <property type="entry name" value="SULFATASE_2"/>
    <property type="match status" value="1"/>
</dbReference>
<keyword evidence="10" id="KW-1185">Reference proteome</keyword>
<evidence type="ECO:0000256" key="4">
    <source>
        <dbReference type="ARBA" id="ARBA00022729"/>
    </source>
</evidence>
<evidence type="ECO:0000259" key="8">
    <source>
        <dbReference type="Pfam" id="PF00884"/>
    </source>
</evidence>
<dbReference type="Gene3D" id="3.40.720.10">
    <property type="entry name" value="Alkaline Phosphatase, subunit A"/>
    <property type="match status" value="1"/>
</dbReference>
<dbReference type="SUPFAM" id="SSF53649">
    <property type="entry name" value="Alkaline phosphatase-like"/>
    <property type="match status" value="1"/>
</dbReference>
<keyword evidence="6" id="KW-0106">Calcium</keyword>
<evidence type="ECO:0000256" key="6">
    <source>
        <dbReference type="ARBA" id="ARBA00022837"/>
    </source>
</evidence>
<feature type="domain" description="Sulfatase N-terminal" evidence="8">
    <location>
        <begin position="41"/>
        <end position="386"/>
    </location>
</feature>
<comment type="caution">
    <text evidence="9">The sequence shown here is derived from an EMBL/GenBank/DDBJ whole genome shotgun (WGS) entry which is preliminary data.</text>
</comment>
<dbReference type="InterPro" id="IPR024607">
    <property type="entry name" value="Sulfatase_CS"/>
</dbReference>